<organism evidence="1 2">
    <name type="scientific">Grus japonensis</name>
    <name type="common">Japanese crane</name>
    <name type="synonym">Red-crowned crane</name>
    <dbReference type="NCBI Taxonomy" id="30415"/>
    <lineage>
        <taxon>Eukaryota</taxon>
        <taxon>Metazoa</taxon>
        <taxon>Chordata</taxon>
        <taxon>Craniata</taxon>
        <taxon>Vertebrata</taxon>
        <taxon>Euteleostomi</taxon>
        <taxon>Archelosauria</taxon>
        <taxon>Archosauria</taxon>
        <taxon>Dinosauria</taxon>
        <taxon>Saurischia</taxon>
        <taxon>Theropoda</taxon>
        <taxon>Coelurosauria</taxon>
        <taxon>Aves</taxon>
        <taxon>Neognathae</taxon>
        <taxon>Neoaves</taxon>
        <taxon>Gruiformes</taxon>
        <taxon>Gruidae</taxon>
        <taxon>Grus</taxon>
    </lineage>
</organism>
<dbReference type="EMBL" id="BAAFJT010000001">
    <property type="protein sequence ID" value="GAB0180205.1"/>
    <property type="molecule type" value="Genomic_DNA"/>
</dbReference>
<accession>A0ABC9W3P0</accession>
<proteinExistence type="predicted"/>
<evidence type="ECO:0000313" key="2">
    <source>
        <dbReference type="Proteomes" id="UP001623348"/>
    </source>
</evidence>
<name>A0ABC9W3P0_GRUJA</name>
<gene>
    <name evidence="1" type="ORF">GRJ2_000485800</name>
</gene>
<reference evidence="1 2" key="1">
    <citation type="submission" date="2024-06" db="EMBL/GenBank/DDBJ databases">
        <title>The draft genome of Grus japonensis, version 3.</title>
        <authorList>
            <person name="Nabeshima K."/>
            <person name="Suzuki S."/>
            <person name="Onuma M."/>
        </authorList>
    </citation>
    <scope>NUCLEOTIDE SEQUENCE [LARGE SCALE GENOMIC DNA]</scope>
    <source>
        <strain evidence="1 2">451A</strain>
    </source>
</reference>
<dbReference type="Proteomes" id="UP001623348">
    <property type="component" value="Unassembled WGS sequence"/>
</dbReference>
<protein>
    <submittedName>
        <fullName evidence="1">Uncharacterized protein</fullName>
    </submittedName>
</protein>
<evidence type="ECO:0000313" key="1">
    <source>
        <dbReference type="EMBL" id="GAB0180205.1"/>
    </source>
</evidence>
<keyword evidence="2" id="KW-1185">Reference proteome</keyword>
<comment type="caution">
    <text evidence="1">The sequence shown here is derived from an EMBL/GenBank/DDBJ whole genome shotgun (WGS) entry which is preliminary data.</text>
</comment>
<dbReference type="AlphaFoldDB" id="A0ABC9W3P0"/>
<sequence length="89" mass="9605">MPPAPAWGKPKGGFPYERRAQPAIAGNHSRGAVTADTGINRSACNKALQKQCPGESNRTLYSLWKGSQQSKPISWAHHLQPPTGKLFAP</sequence>